<dbReference type="Proteomes" id="UP000886800">
    <property type="component" value="Unassembled WGS sequence"/>
</dbReference>
<keyword evidence="1" id="KW-0472">Membrane</keyword>
<feature type="transmembrane region" description="Helical" evidence="1">
    <location>
        <begin position="58"/>
        <end position="80"/>
    </location>
</feature>
<reference evidence="2" key="2">
    <citation type="submission" date="2021-04" db="EMBL/GenBank/DDBJ databases">
        <authorList>
            <person name="Gilroy R."/>
        </authorList>
    </citation>
    <scope>NUCLEOTIDE SEQUENCE</scope>
    <source>
        <strain evidence="2">CHK188-5543</strain>
    </source>
</reference>
<keyword evidence="1" id="KW-1133">Transmembrane helix</keyword>
<gene>
    <name evidence="2" type="ORF">H9736_08920</name>
</gene>
<feature type="transmembrane region" description="Helical" evidence="1">
    <location>
        <begin position="92"/>
        <end position="114"/>
    </location>
</feature>
<proteinExistence type="predicted"/>
<sequence>MKKRRIAQAALLTAYCVPFAFLAVSGDAAFGTMLFYAVLLLGFALLGWLALKTGSPALLFPGSLLSSACSCVAAKLTGLAPMGEYFKPLTSYSLIAAISIAAVAIHGVAALLLTKRKRAGVRRMHGSSPQMDGKI</sequence>
<reference evidence="2" key="1">
    <citation type="journal article" date="2021" name="PeerJ">
        <title>Extensive microbial diversity within the chicken gut microbiome revealed by metagenomics and culture.</title>
        <authorList>
            <person name="Gilroy R."/>
            <person name="Ravi A."/>
            <person name="Getino M."/>
            <person name="Pursley I."/>
            <person name="Horton D.L."/>
            <person name="Alikhan N.F."/>
            <person name="Baker D."/>
            <person name="Gharbi K."/>
            <person name="Hall N."/>
            <person name="Watson M."/>
            <person name="Adriaenssens E.M."/>
            <person name="Foster-Nyarko E."/>
            <person name="Jarju S."/>
            <person name="Secka A."/>
            <person name="Antonio M."/>
            <person name="Oren A."/>
            <person name="Chaudhuri R.R."/>
            <person name="La Ragione R."/>
            <person name="Hildebrand F."/>
            <person name="Pallen M.J."/>
        </authorList>
    </citation>
    <scope>NUCLEOTIDE SEQUENCE</scope>
    <source>
        <strain evidence="2">CHK188-5543</strain>
    </source>
</reference>
<comment type="caution">
    <text evidence="2">The sequence shown here is derived from an EMBL/GenBank/DDBJ whole genome shotgun (WGS) entry which is preliminary data.</text>
</comment>
<name>A0A9D2B7Q2_9FIRM</name>
<organism evidence="2 3">
    <name type="scientific">Candidatus Anaerotruncus excrementipullorum</name>
    <dbReference type="NCBI Taxonomy" id="2838465"/>
    <lineage>
        <taxon>Bacteria</taxon>
        <taxon>Bacillati</taxon>
        <taxon>Bacillota</taxon>
        <taxon>Clostridia</taxon>
        <taxon>Eubacteriales</taxon>
        <taxon>Oscillospiraceae</taxon>
        <taxon>Anaerotruncus</taxon>
    </lineage>
</organism>
<protein>
    <submittedName>
        <fullName evidence="2">Uncharacterized protein</fullName>
    </submittedName>
</protein>
<evidence type="ECO:0000313" key="3">
    <source>
        <dbReference type="Proteomes" id="UP000886800"/>
    </source>
</evidence>
<evidence type="ECO:0000313" key="2">
    <source>
        <dbReference type="EMBL" id="HIX66355.1"/>
    </source>
</evidence>
<evidence type="ECO:0000256" key="1">
    <source>
        <dbReference type="SAM" id="Phobius"/>
    </source>
</evidence>
<feature type="transmembrane region" description="Helical" evidence="1">
    <location>
        <begin position="33"/>
        <end position="51"/>
    </location>
</feature>
<dbReference type="AlphaFoldDB" id="A0A9D2B7Q2"/>
<keyword evidence="1" id="KW-0812">Transmembrane</keyword>
<dbReference type="EMBL" id="DXES01000187">
    <property type="protein sequence ID" value="HIX66355.1"/>
    <property type="molecule type" value="Genomic_DNA"/>
</dbReference>
<accession>A0A9D2B7Q2</accession>